<feature type="region of interest" description="Disordered" evidence="2">
    <location>
        <begin position="1"/>
        <end position="91"/>
    </location>
</feature>
<protein>
    <submittedName>
        <fullName evidence="3">Uncharacterized protein</fullName>
    </submittedName>
</protein>
<dbReference type="Proteomes" id="UP000662747">
    <property type="component" value="Chromosome"/>
</dbReference>
<reference evidence="3 4" key="1">
    <citation type="submission" date="2021-02" db="EMBL/GenBank/DDBJ databases">
        <title>De Novo genome assembly of isolated myxobacteria.</title>
        <authorList>
            <person name="Stevens D.C."/>
        </authorList>
    </citation>
    <scope>NUCLEOTIDE SEQUENCE [LARGE SCALE GENOMIC DNA]</scope>
    <source>
        <strain evidence="4">SCPEA02</strain>
    </source>
</reference>
<keyword evidence="4" id="KW-1185">Reference proteome</keyword>
<evidence type="ECO:0000313" key="4">
    <source>
        <dbReference type="Proteomes" id="UP000662747"/>
    </source>
</evidence>
<feature type="compositionally biased region" description="Basic and acidic residues" evidence="2">
    <location>
        <begin position="20"/>
        <end position="49"/>
    </location>
</feature>
<evidence type="ECO:0000313" key="3">
    <source>
        <dbReference type="EMBL" id="QSQ26440.1"/>
    </source>
</evidence>
<keyword evidence="1" id="KW-0175">Coiled coil</keyword>
<dbReference type="EMBL" id="CP071090">
    <property type="protein sequence ID" value="QSQ26440.1"/>
    <property type="molecule type" value="Genomic_DNA"/>
</dbReference>
<accession>A0ABX7P7I1</accession>
<gene>
    <name evidence="3" type="ORF">JY651_16565</name>
</gene>
<feature type="compositionally biased region" description="Low complexity" evidence="2">
    <location>
        <begin position="1"/>
        <end position="19"/>
    </location>
</feature>
<name>A0ABX7P7I1_9BACT</name>
<sequence>MGVPSTNSPSSSSALAAQEAARRAAEEAARRAAEAAARRAAEEAAKRAAAEAALREATSSARGQSRFEPGSARPQGPAMDAQQAAPSSSLLTEDTRDAQANCLDQAADWLNNTTPELRARSELVFLKDNRPGAEGQSGHVVVRQGERVLDPTTNQSYANTQEYLKANPQYQPVGTLSGSKAAKIFSTEPGSPERQKALNDAKVSPELQKMMVADPGGSATTKRSLDSESVATANKDYDTLRKGDPNNYHLAVTQMLNAHPDDKDYQAQLINRLKEDTTGGAVLNQVLKSQYTVNAETGGLGSTDEARAKLIGAMNAAIEAGTLTEAEINQLSRGDMREIWQAIAPQLGVRVSDVNGTVEPLKAQAAKVDETQRAVEAKEQELAEQLASFGPALTEDQRKAYVKAFQDDPKNKKTYEDHQSALNKLSELVGTDTKALHAAAQSSPEEAKAIAHSLALLGNSPDHAQQTLSLAAELGRIDPNSKLLTEPETKKAVSDAVNQRALKLMMESDNPQAGLDTLLKELEPLKISTELFKGINDTKGALGELKEGNFNFVKNLAEGAKDPVSRGVARALIGFGALAAYNESQQKGDDYQKKMLKELGGASSELSNLVAESAASAAESGKWLKMSVNTVGAEKVAKFAGRLAPAMGLGVSILSYDLHKKANEENGNVGLRMAMAGDIISGAGAVLECIPVTAPVGALFSGVGTAISAAGELIDWFLKRGEVKDDQRKYLEAAGVSKELINAMSDADKEHVKLLVEDMGIPADRLQSVLSASPWLLNEEGPGVEGLAALMKHRGIHGPAAADFLEKMQKAGSAEDMRRAVNHFGTAVQHFADPTRPLSEITPETWKAIINLAVQDGAGNPALDALSKG</sequence>
<dbReference type="RefSeq" id="WP_206727987.1">
    <property type="nucleotide sequence ID" value="NZ_CP071090.1"/>
</dbReference>
<evidence type="ECO:0000256" key="2">
    <source>
        <dbReference type="SAM" id="MobiDB-lite"/>
    </source>
</evidence>
<feature type="coiled-coil region" evidence="1">
    <location>
        <begin position="361"/>
        <end position="388"/>
    </location>
</feature>
<proteinExistence type="predicted"/>
<evidence type="ECO:0000256" key="1">
    <source>
        <dbReference type="SAM" id="Coils"/>
    </source>
</evidence>
<organism evidence="3 4">
    <name type="scientific">Pyxidicoccus parkwayensis</name>
    <dbReference type="NCBI Taxonomy" id="2813578"/>
    <lineage>
        <taxon>Bacteria</taxon>
        <taxon>Pseudomonadati</taxon>
        <taxon>Myxococcota</taxon>
        <taxon>Myxococcia</taxon>
        <taxon>Myxococcales</taxon>
        <taxon>Cystobacterineae</taxon>
        <taxon>Myxococcaceae</taxon>
        <taxon>Pyxidicoccus</taxon>
    </lineage>
</organism>